<dbReference type="InterPro" id="IPR013087">
    <property type="entry name" value="Znf_C2H2_type"/>
</dbReference>
<sequence length="163" mass="18770">MEDLILQSRQQVSDDRSAKSRWSSNLQYLLTDNMLYQNHPESLNLISESASVPPKLAKLKSETKSKQRKSATKDPSGHYGGSSSSVVNRYLVVQQEKFSCQNCERVYKNKDSLGRHLKWECGKEPSFPCSRCPYKARYKADLLRHEKTRHLKREANPFAGDVY</sequence>
<evidence type="ECO:0000313" key="4">
    <source>
        <dbReference type="EMBL" id="KAK6630739.1"/>
    </source>
</evidence>
<evidence type="ECO:0000313" key="5">
    <source>
        <dbReference type="Proteomes" id="UP001359485"/>
    </source>
</evidence>
<name>A0ABR1AXF8_POLSC</name>
<dbReference type="Proteomes" id="UP001359485">
    <property type="component" value="Unassembled WGS sequence"/>
</dbReference>
<keyword evidence="1" id="KW-0479">Metal-binding</keyword>
<evidence type="ECO:0000259" key="3">
    <source>
        <dbReference type="PROSITE" id="PS50157"/>
    </source>
</evidence>
<keyword evidence="5" id="KW-1185">Reference proteome</keyword>
<reference evidence="4 5" key="1">
    <citation type="submission" date="2023-09" db="EMBL/GenBank/DDBJ databases">
        <title>Genomes of two closely related lineages of the louse Polyplax serrata with different host specificities.</title>
        <authorList>
            <person name="Martinu J."/>
            <person name="Tarabai H."/>
            <person name="Stefka J."/>
            <person name="Hypsa V."/>
        </authorList>
    </citation>
    <scope>NUCLEOTIDE SEQUENCE [LARGE SCALE GENOMIC DNA]</scope>
    <source>
        <strain evidence="4">98ZLc_SE</strain>
    </source>
</reference>
<dbReference type="PROSITE" id="PS50157">
    <property type="entry name" value="ZINC_FINGER_C2H2_2"/>
    <property type="match status" value="1"/>
</dbReference>
<comment type="caution">
    <text evidence="4">The sequence shown here is derived from an EMBL/GenBank/DDBJ whole genome shotgun (WGS) entry which is preliminary data.</text>
</comment>
<proteinExistence type="predicted"/>
<organism evidence="4 5">
    <name type="scientific">Polyplax serrata</name>
    <name type="common">Common mouse louse</name>
    <dbReference type="NCBI Taxonomy" id="468196"/>
    <lineage>
        <taxon>Eukaryota</taxon>
        <taxon>Metazoa</taxon>
        <taxon>Ecdysozoa</taxon>
        <taxon>Arthropoda</taxon>
        <taxon>Hexapoda</taxon>
        <taxon>Insecta</taxon>
        <taxon>Pterygota</taxon>
        <taxon>Neoptera</taxon>
        <taxon>Paraneoptera</taxon>
        <taxon>Psocodea</taxon>
        <taxon>Troctomorpha</taxon>
        <taxon>Phthiraptera</taxon>
        <taxon>Anoplura</taxon>
        <taxon>Polyplacidae</taxon>
        <taxon>Polyplax</taxon>
    </lineage>
</organism>
<feature type="domain" description="C2H2-type" evidence="3">
    <location>
        <begin position="98"/>
        <end position="125"/>
    </location>
</feature>
<dbReference type="SMART" id="SM00355">
    <property type="entry name" value="ZnF_C2H2"/>
    <property type="match status" value="2"/>
</dbReference>
<evidence type="ECO:0000256" key="1">
    <source>
        <dbReference type="PROSITE-ProRule" id="PRU00042"/>
    </source>
</evidence>
<dbReference type="Gene3D" id="3.30.160.60">
    <property type="entry name" value="Classic Zinc Finger"/>
    <property type="match status" value="1"/>
</dbReference>
<feature type="compositionally biased region" description="Basic and acidic residues" evidence="2">
    <location>
        <begin position="59"/>
        <end position="76"/>
    </location>
</feature>
<keyword evidence="1" id="KW-0862">Zinc</keyword>
<evidence type="ECO:0000256" key="2">
    <source>
        <dbReference type="SAM" id="MobiDB-lite"/>
    </source>
</evidence>
<accession>A0ABR1AXF8</accession>
<feature type="region of interest" description="Disordered" evidence="2">
    <location>
        <begin position="54"/>
        <end position="84"/>
    </location>
</feature>
<keyword evidence="1" id="KW-0863">Zinc-finger</keyword>
<dbReference type="SUPFAM" id="SSF57667">
    <property type="entry name" value="beta-beta-alpha zinc fingers"/>
    <property type="match status" value="1"/>
</dbReference>
<dbReference type="InterPro" id="IPR036236">
    <property type="entry name" value="Znf_C2H2_sf"/>
</dbReference>
<dbReference type="EMBL" id="JAWJWF010000007">
    <property type="protein sequence ID" value="KAK6630739.1"/>
    <property type="molecule type" value="Genomic_DNA"/>
</dbReference>
<gene>
    <name evidence="4" type="ORF">RUM44_002908</name>
</gene>
<protein>
    <recommendedName>
        <fullName evidence="3">C2H2-type domain-containing protein</fullName>
    </recommendedName>
</protein>